<gene>
    <name evidence="1" type="ORF">ARMGADRAFT_1022711</name>
</gene>
<dbReference type="EMBL" id="KZ293644">
    <property type="protein sequence ID" value="PBL04256.1"/>
    <property type="molecule type" value="Genomic_DNA"/>
</dbReference>
<sequence>MPTSFEIVFLEEVGVREGRRMVSYWQVQIIECAVPQWNLWLRSHPDDYRHAELQQVAIPACSAQALTYVWTRIPGRRNPIVVARCMNPPRSYNNFFMPAQTLRHSPSLLAPGPFERTTKSRKSHGALTVPNNPKAEMTLQSTVVYWLRVMHQCDLDVFDSRRALVLELVTNGAARLNMTFFLGIDILPVPLACFFPETVLMDVQAEVLFPSTLDSASHLARRRCLRITARSIEKGAAGGTRIACLLAYATTKSDALAGYYNYPHSLVELYTVPDLPLYKRNYAKPVAVLGIPLPSSMFWLGPKSADRRAGPSSMELAQRVHGALMEPLDLDADCTDDTPRDEEPDFYYIPTDNFLLIIALAVSPSSWWQFTACHYPHSLLQHTWQRSIQITTTSSQLGSLEEMARSMYMAAFHLAPSESAFLLRTRHSETEPKDNEINVCWIKQ</sequence>
<reference evidence="2" key="1">
    <citation type="journal article" date="2017" name="Nat. Ecol. Evol.">
        <title>Genome expansion and lineage-specific genetic innovations in the forest pathogenic fungi Armillaria.</title>
        <authorList>
            <person name="Sipos G."/>
            <person name="Prasanna A.N."/>
            <person name="Walter M.C."/>
            <person name="O'Connor E."/>
            <person name="Balint B."/>
            <person name="Krizsan K."/>
            <person name="Kiss B."/>
            <person name="Hess J."/>
            <person name="Varga T."/>
            <person name="Slot J."/>
            <person name="Riley R."/>
            <person name="Boka B."/>
            <person name="Rigling D."/>
            <person name="Barry K."/>
            <person name="Lee J."/>
            <person name="Mihaltcheva S."/>
            <person name="LaButti K."/>
            <person name="Lipzen A."/>
            <person name="Waldron R."/>
            <person name="Moloney N.M."/>
            <person name="Sperisen C."/>
            <person name="Kredics L."/>
            <person name="Vagvoelgyi C."/>
            <person name="Patrignani A."/>
            <person name="Fitzpatrick D."/>
            <person name="Nagy I."/>
            <person name="Doyle S."/>
            <person name="Anderson J.B."/>
            <person name="Grigoriev I.V."/>
            <person name="Gueldener U."/>
            <person name="Muensterkoetter M."/>
            <person name="Nagy L.G."/>
        </authorList>
    </citation>
    <scope>NUCLEOTIDE SEQUENCE [LARGE SCALE GENOMIC DNA]</scope>
    <source>
        <strain evidence="2">Ar21-2</strain>
    </source>
</reference>
<organism evidence="1 2">
    <name type="scientific">Armillaria gallica</name>
    <name type="common">Bulbous honey fungus</name>
    <name type="synonym">Armillaria bulbosa</name>
    <dbReference type="NCBI Taxonomy" id="47427"/>
    <lineage>
        <taxon>Eukaryota</taxon>
        <taxon>Fungi</taxon>
        <taxon>Dikarya</taxon>
        <taxon>Basidiomycota</taxon>
        <taxon>Agaricomycotina</taxon>
        <taxon>Agaricomycetes</taxon>
        <taxon>Agaricomycetidae</taxon>
        <taxon>Agaricales</taxon>
        <taxon>Marasmiineae</taxon>
        <taxon>Physalacriaceae</taxon>
        <taxon>Armillaria</taxon>
    </lineage>
</organism>
<dbReference type="Proteomes" id="UP000217790">
    <property type="component" value="Unassembled WGS sequence"/>
</dbReference>
<accession>A0A2H3EA11</accession>
<protein>
    <submittedName>
        <fullName evidence="1">Uncharacterized protein</fullName>
    </submittedName>
</protein>
<dbReference type="AlphaFoldDB" id="A0A2H3EA11"/>
<evidence type="ECO:0000313" key="2">
    <source>
        <dbReference type="Proteomes" id="UP000217790"/>
    </source>
</evidence>
<proteinExistence type="predicted"/>
<dbReference type="InParanoid" id="A0A2H3EA11"/>
<evidence type="ECO:0000313" key="1">
    <source>
        <dbReference type="EMBL" id="PBL04256.1"/>
    </source>
</evidence>
<keyword evidence="2" id="KW-1185">Reference proteome</keyword>
<name>A0A2H3EA11_ARMGA</name>